<dbReference type="VEuPathDB" id="FungiDB:PDIP_16380"/>
<dbReference type="EMBL" id="CP060774">
    <property type="protein sequence ID" value="QQK42063.1"/>
    <property type="molecule type" value="Genomic_DNA"/>
</dbReference>
<protein>
    <submittedName>
        <fullName evidence="1">Uncharacterized protein</fullName>
    </submittedName>
</protein>
<dbReference type="AlphaFoldDB" id="A0A7T6XJ12"/>
<dbReference type="GeneID" id="90952647"/>
<evidence type="ECO:0000313" key="2">
    <source>
        <dbReference type="Proteomes" id="UP000595662"/>
    </source>
</evidence>
<dbReference type="Proteomes" id="UP000595662">
    <property type="component" value="Chromosome 1"/>
</dbReference>
<dbReference type="RefSeq" id="XP_065956270.1">
    <property type="nucleotide sequence ID" value="XM_066100870.1"/>
</dbReference>
<proteinExistence type="predicted"/>
<accession>A0A7T6XJ12</accession>
<organism evidence="1 2">
    <name type="scientific">Penicillium digitatum</name>
    <name type="common">Green mold</name>
    <dbReference type="NCBI Taxonomy" id="36651"/>
    <lineage>
        <taxon>Eukaryota</taxon>
        <taxon>Fungi</taxon>
        <taxon>Dikarya</taxon>
        <taxon>Ascomycota</taxon>
        <taxon>Pezizomycotina</taxon>
        <taxon>Eurotiomycetes</taxon>
        <taxon>Eurotiomycetidae</taxon>
        <taxon>Eurotiales</taxon>
        <taxon>Aspergillaceae</taxon>
        <taxon>Penicillium</taxon>
    </lineage>
</organism>
<gene>
    <name evidence="1" type="ORF">Pdw03_4917</name>
</gene>
<name>A0A7T6XJ12_PENDI</name>
<sequence length="560" mass="62179">MCMPAPIPVQLLYGPAKVALEAMIFLIIDSPVLLKWTPSENSSQDARMLLDTCKALRNSRSRETYLDENISLEEGLRAFEGNVLHGLSHSTVLMLALMTWHFDASSSEASQGLITFLRQPHDNEPSYQSLKSSSKQENLKASKSIYKHIPQRIRQTSPPQIVQDLQDKRESLFPLYLPTSSEESSDGSSSTRQIAPFSCHVPTSLQPCPLADFYKLVVLCENQQQLGKIRLRICYVAFFRLNNAVQPGSQYQYDDASMFIAHLIRDSGCEDSLSDIERRVRHWVGLGERYSLLANDLGGLGVLYLLPQDGGESIWTKELPRSAKMARRIAMLNHLRQKGLPEEAQTRGLHALAEDEAAKVLGPIKASLERVMESQLSEANAHIVDESRQSNRTWPQLDIPQIRQPSAGTPCSQSGSPVATQVASTVGSPCNAMFSGQATSEMVQDVSNLHCEPSLTQISLQNWPDIVMSQVHTHGLELVYMPTKSGSCETLISHKQYSDPMSATSNQIAMITPADFPQTFAATSTSITADYPQIFPYQQRTVTPADYPLMFPCDPSQYLS</sequence>
<reference evidence="1 2" key="1">
    <citation type="submission" date="2020-08" db="EMBL/GenBank/DDBJ databases">
        <title>The completed genome sequence of the pathogenic ascomycete fungus Penicillium digitatum.</title>
        <authorList>
            <person name="Wang M."/>
        </authorList>
    </citation>
    <scope>NUCLEOTIDE SEQUENCE [LARGE SCALE GENOMIC DNA]</scope>
    <source>
        <strain evidence="1 2">PdW03</strain>
    </source>
</reference>
<evidence type="ECO:0000313" key="1">
    <source>
        <dbReference type="EMBL" id="QQK42063.1"/>
    </source>
</evidence>